<evidence type="ECO:0000256" key="5">
    <source>
        <dbReference type="ARBA" id="ARBA00022792"/>
    </source>
</evidence>
<dbReference type="PRINTS" id="PR00126">
    <property type="entry name" value="ATPASEGAMMA"/>
</dbReference>
<sequence>MMSVPMLGRTGVLVARATQQHQNARGMATLKAISIRLKSVKNIQKITQSMKMVSAAKYARAERELKATRPMGDGSKKFYESAEVGAGASEGKDLQKLYVAITSDRGLCGAVHTSVARTIRNELIEHGDKIKVVCVGDKSRGILQRLYGKNILFVVNEVGRLPPTFLDASKIASEIIKSEYPFDLGKIIFNKFKSVVSYTTTEMPMFTLETVANAPKLATYDSLDDDVLKSYMEFSLATMIFYALKEGACSEQSSRMTAMDNASKNAGEMIDKLTLTFNRTRQAVITRELIEIISGASAL</sequence>
<evidence type="ECO:0000256" key="8">
    <source>
        <dbReference type="ARBA" id="ARBA00023136"/>
    </source>
</evidence>
<keyword evidence="8" id="KW-0472">Membrane</keyword>
<comment type="caution">
    <text evidence="12">The sequence shown here is derived from an EMBL/GenBank/DDBJ whole genome shotgun (WGS) entry which is preliminary data.</text>
</comment>
<evidence type="ECO:0000256" key="10">
    <source>
        <dbReference type="ARBA" id="ARBA00023310"/>
    </source>
</evidence>
<dbReference type="PANTHER" id="PTHR11693">
    <property type="entry name" value="ATP SYNTHASE GAMMA CHAIN"/>
    <property type="match status" value="1"/>
</dbReference>
<dbReference type="PIRSF" id="PIRSF039089">
    <property type="entry name" value="ATP_synthase_gamma"/>
    <property type="match status" value="1"/>
</dbReference>
<evidence type="ECO:0000256" key="3">
    <source>
        <dbReference type="ARBA" id="ARBA00022448"/>
    </source>
</evidence>
<dbReference type="PROSITE" id="PS00153">
    <property type="entry name" value="ATPASE_GAMMA"/>
    <property type="match status" value="1"/>
</dbReference>
<accession>A0AAW2IHL0</accession>
<evidence type="ECO:0000256" key="1">
    <source>
        <dbReference type="ARBA" id="ARBA00004637"/>
    </source>
</evidence>
<proteinExistence type="inferred from homology"/>
<keyword evidence="4 11" id="KW-0375">Hydrogen ion transport</keyword>
<dbReference type="InterPro" id="IPR035968">
    <property type="entry name" value="ATP_synth_F1_ATPase_gsu"/>
</dbReference>
<keyword evidence="6 11" id="KW-0406">Ion transport</keyword>
<keyword evidence="5" id="KW-0999">Mitochondrion inner membrane</keyword>
<keyword evidence="7" id="KW-0496">Mitochondrion</keyword>
<comment type="subunit">
    <text evidence="11">F-type ATPases have 2 components, CF(1) - the catalytic core - and CF(0) - the membrane proton channel. CF(1) and CF(0) have multiple subunits.</text>
</comment>
<dbReference type="FunFam" id="1.10.287.80:FF:000007">
    <property type="entry name" value="ATP synthase gamma chain"/>
    <property type="match status" value="1"/>
</dbReference>
<dbReference type="Gene3D" id="3.40.1380.10">
    <property type="match status" value="1"/>
</dbReference>
<reference evidence="12" key="1">
    <citation type="journal article" date="2024" name="Gigascience">
        <title>Chromosome-level genome of the poultry shaft louse Menopon gallinae provides insight into the host-switching and adaptive evolution of parasitic lice.</title>
        <authorList>
            <person name="Xu Y."/>
            <person name="Ma L."/>
            <person name="Liu S."/>
            <person name="Liang Y."/>
            <person name="Liu Q."/>
            <person name="He Z."/>
            <person name="Tian L."/>
            <person name="Duan Y."/>
            <person name="Cai W."/>
            <person name="Li H."/>
            <person name="Song F."/>
        </authorList>
    </citation>
    <scope>NUCLEOTIDE SEQUENCE</scope>
    <source>
        <strain evidence="12">Cailab_2023a</strain>
    </source>
</reference>
<dbReference type="InterPro" id="IPR023632">
    <property type="entry name" value="ATP_synth_F1_gsu_CS"/>
</dbReference>
<keyword evidence="10 11" id="KW-0066">ATP synthesis</keyword>
<organism evidence="12">
    <name type="scientific">Menopon gallinae</name>
    <name type="common">poultry shaft louse</name>
    <dbReference type="NCBI Taxonomy" id="328185"/>
    <lineage>
        <taxon>Eukaryota</taxon>
        <taxon>Metazoa</taxon>
        <taxon>Ecdysozoa</taxon>
        <taxon>Arthropoda</taxon>
        <taxon>Hexapoda</taxon>
        <taxon>Insecta</taxon>
        <taxon>Pterygota</taxon>
        <taxon>Neoptera</taxon>
        <taxon>Paraneoptera</taxon>
        <taxon>Psocodea</taxon>
        <taxon>Troctomorpha</taxon>
        <taxon>Phthiraptera</taxon>
        <taxon>Amblycera</taxon>
        <taxon>Menoponidae</taxon>
        <taxon>Menopon</taxon>
    </lineage>
</organism>
<dbReference type="NCBIfam" id="TIGR01146">
    <property type="entry name" value="ATPsyn_F1gamma"/>
    <property type="match status" value="1"/>
</dbReference>
<dbReference type="Pfam" id="PF00231">
    <property type="entry name" value="ATP-synt"/>
    <property type="match status" value="1"/>
</dbReference>
<dbReference type="SUPFAM" id="SSF52943">
    <property type="entry name" value="ATP synthase (F1-ATPase), gamma subunit"/>
    <property type="match status" value="1"/>
</dbReference>
<dbReference type="AlphaFoldDB" id="A0AAW2IHL0"/>
<evidence type="ECO:0000256" key="4">
    <source>
        <dbReference type="ARBA" id="ARBA00022781"/>
    </source>
</evidence>
<evidence type="ECO:0000256" key="6">
    <source>
        <dbReference type="ARBA" id="ARBA00023065"/>
    </source>
</evidence>
<gene>
    <name evidence="12" type="ORF">PYX00_002320</name>
</gene>
<evidence type="ECO:0000256" key="11">
    <source>
        <dbReference type="RuleBase" id="RU004001"/>
    </source>
</evidence>
<dbReference type="EMBL" id="JARGDH010000001">
    <property type="protein sequence ID" value="KAL0281287.1"/>
    <property type="molecule type" value="Genomic_DNA"/>
</dbReference>
<evidence type="ECO:0000256" key="2">
    <source>
        <dbReference type="ARBA" id="ARBA00007681"/>
    </source>
</evidence>
<dbReference type="Gene3D" id="1.10.287.80">
    <property type="entry name" value="ATP synthase, gamma subunit, helix hairpin domain"/>
    <property type="match status" value="1"/>
</dbReference>
<dbReference type="InterPro" id="IPR000131">
    <property type="entry name" value="ATP_synth_F1_gsu"/>
</dbReference>
<dbReference type="CDD" id="cd12151">
    <property type="entry name" value="F1-ATPase_gamma"/>
    <property type="match status" value="1"/>
</dbReference>
<dbReference type="PANTHER" id="PTHR11693:SF22">
    <property type="entry name" value="ATP SYNTHASE SUBUNIT GAMMA, MITOCHONDRIAL"/>
    <property type="match status" value="1"/>
</dbReference>
<evidence type="ECO:0000256" key="9">
    <source>
        <dbReference type="ARBA" id="ARBA00023196"/>
    </source>
</evidence>
<name>A0AAW2IHL0_9NEOP</name>
<comment type="subcellular location">
    <subcellularLocation>
        <location evidence="1">Mitochondrion inner membrane</location>
        <topology evidence="1">Peripheral membrane protein</topology>
    </subcellularLocation>
</comment>
<evidence type="ECO:0000256" key="7">
    <source>
        <dbReference type="ARBA" id="ARBA00023128"/>
    </source>
</evidence>
<dbReference type="GO" id="GO:0005743">
    <property type="term" value="C:mitochondrial inner membrane"/>
    <property type="evidence" value="ECO:0007669"/>
    <property type="project" value="UniProtKB-SubCell"/>
</dbReference>
<dbReference type="GO" id="GO:0046933">
    <property type="term" value="F:proton-transporting ATP synthase activity, rotational mechanism"/>
    <property type="evidence" value="ECO:0007669"/>
    <property type="project" value="InterPro"/>
</dbReference>
<comment type="similarity">
    <text evidence="2 11">Belongs to the ATPase gamma chain family.</text>
</comment>
<evidence type="ECO:0000313" key="12">
    <source>
        <dbReference type="EMBL" id="KAL0281287.1"/>
    </source>
</evidence>
<keyword evidence="3 11" id="KW-0813">Transport</keyword>
<dbReference type="GO" id="GO:0045259">
    <property type="term" value="C:proton-transporting ATP synthase complex"/>
    <property type="evidence" value="ECO:0007669"/>
    <property type="project" value="UniProtKB-KW"/>
</dbReference>
<protein>
    <recommendedName>
        <fullName evidence="11">ATP synthase subunit gamma</fullName>
    </recommendedName>
</protein>
<dbReference type="FunFam" id="3.40.1380.10:FF:000003">
    <property type="entry name" value="ATP synthase subunit gamma"/>
    <property type="match status" value="1"/>
</dbReference>
<keyword evidence="9 11" id="KW-0139">CF(1)</keyword>